<evidence type="ECO:0000313" key="3">
    <source>
        <dbReference type="Proteomes" id="UP000437017"/>
    </source>
</evidence>
<dbReference type="AlphaFoldDB" id="A0A6A1Q788"/>
<name>A0A6A1Q788_BALPH</name>
<sequence length="70" mass="7597">MVRRYVDVLEKLPGQRVDPATVEGCSQLKPDNYLLAWHTPFNEKGQSMSSSPSQATGLQGPATLPCLSPP</sequence>
<accession>A0A6A1Q788</accession>
<organism evidence="2 3">
    <name type="scientific">Balaenoptera physalus</name>
    <name type="common">Fin whale</name>
    <name type="synonym">Balaena physalus</name>
    <dbReference type="NCBI Taxonomy" id="9770"/>
    <lineage>
        <taxon>Eukaryota</taxon>
        <taxon>Metazoa</taxon>
        <taxon>Chordata</taxon>
        <taxon>Craniata</taxon>
        <taxon>Vertebrata</taxon>
        <taxon>Euteleostomi</taxon>
        <taxon>Mammalia</taxon>
        <taxon>Eutheria</taxon>
        <taxon>Laurasiatheria</taxon>
        <taxon>Artiodactyla</taxon>
        <taxon>Whippomorpha</taxon>
        <taxon>Cetacea</taxon>
        <taxon>Mysticeti</taxon>
        <taxon>Balaenopteridae</taxon>
        <taxon>Balaenoptera</taxon>
    </lineage>
</organism>
<evidence type="ECO:0000256" key="1">
    <source>
        <dbReference type="SAM" id="MobiDB-lite"/>
    </source>
</evidence>
<proteinExistence type="predicted"/>
<evidence type="ECO:0000313" key="2">
    <source>
        <dbReference type="EMBL" id="KAB0403185.1"/>
    </source>
</evidence>
<keyword evidence="3" id="KW-1185">Reference proteome</keyword>
<dbReference type="Proteomes" id="UP000437017">
    <property type="component" value="Unassembled WGS sequence"/>
</dbReference>
<feature type="compositionally biased region" description="Polar residues" evidence="1">
    <location>
        <begin position="44"/>
        <end position="57"/>
    </location>
</feature>
<feature type="region of interest" description="Disordered" evidence="1">
    <location>
        <begin position="44"/>
        <end position="70"/>
    </location>
</feature>
<gene>
    <name evidence="2" type="ORF">E2I00_015005</name>
</gene>
<protein>
    <submittedName>
        <fullName evidence="2">Uncharacterized protein</fullName>
    </submittedName>
</protein>
<reference evidence="2 3" key="1">
    <citation type="journal article" date="2019" name="PLoS ONE">
        <title>Genomic analyses reveal an absence of contemporary introgressive admixture between fin whales and blue whales, despite known hybrids.</title>
        <authorList>
            <person name="Westbury M.V."/>
            <person name="Petersen B."/>
            <person name="Lorenzen E.D."/>
        </authorList>
    </citation>
    <scope>NUCLEOTIDE SEQUENCE [LARGE SCALE GENOMIC DNA]</scope>
    <source>
        <strain evidence="2">FinWhale-01</strain>
    </source>
</reference>
<comment type="caution">
    <text evidence="2">The sequence shown here is derived from an EMBL/GenBank/DDBJ whole genome shotgun (WGS) entry which is preliminary data.</text>
</comment>
<dbReference type="OrthoDB" id="10250509at2759"/>
<dbReference type="EMBL" id="SGJD01000848">
    <property type="protein sequence ID" value="KAB0403185.1"/>
    <property type="molecule type" value="Genomic_DNA"/>
</dbReference>